<sequence length="34" mass="3740">MRSFGSIPQTSIVLLISRHLPLSRETISVAKNST</sequence>
<proteinExistence type="predicted"/>
<dbReference type="EMBL" id="JABEZX010000009">
    <property type="protein sequence ID" value="MBA0565116.1"/>
    <property type="molecule type" value="Genomic_DNA"/>
</dbReference>
<reference evidence="1 2" key="1">
    <citation type="journal article" date="2019" name="Genome Biol. Evol.">
        <title>Insights into the evolution of the New World diploid cottons (Gossypium, subgenus Houzingenia) based on genome sequencing.</title>
        <authorList>
            <person name="Grover C.E."/>
            <person name="Arick M.A. 2nd"/>
            <person name="Thrash A."/>
            <person name="Conover J.L."/>
            <person name="Sanders W.S."/>
            <person name="Peterson D.G."/>
            <person name="Frelichowski J.E."/>
            <person name="Scheffler J.A."/>
            <person name="Scheffler B.E."/>
            <person name="Wendel J.F."/>
        </authorList>
    </citation>
    <scope>NUCLEOTIDE SEQUENCE [LARGE SCALE GENOMIC DNA]</scope>
    <source>
        <strain evidence="1">157</strain>
        <tissue evidence="1">Leaf</tissue>
    </source>
</reference>
<evidence type="ECO:0000313" key="2">
    <source>
        <dbReference type="Proteomes" id="UP000593572"/>
    </source>
</evidence>
<gene>
    <name evidence="1" type="ORF">Golob_010008</name>
</gene>
<dbReference type="AlphaFoldDB" id="A0A7J8MKG9"/>
<organism evidence="1 2">
    <name type="scientific">Gossypium lobatum</name>
    <dbReference type="NCBI Taxonomy" id="34289"/>
    <lineage>
        <taxon>Eukaryota</taxon>
        <taxon>Viridiplantae</taxon>
        <taxon>Streptophyta</taxon>
        <taxon>Embryophyta</taxon>
        <taxon>Tracheophyta</taxon>
        <taxon>Spermatophyta</taxon>
        <taxon>Magnoliopsida</taxon>
        <taxon>eudicotyledons</taxon>
        <taxon>Gunneridae</taxon>
        <taxon>Pentapetalae</taxon>
        <taxon>rosids</taxon>
        <taxon>malvids</taxon>
        <taxon>Malvales</taxon>
        <taxon>Malvaceae</taxon>
        <taxon>Malvoideae</taxon>
        <taxon>Gossypium</taxon>
    </lineage>
</organism>
<keyword evidence="2" id="KW-1185">Reference proteome</keyword>
<accession>A0A7J8MKG9</accession>
<dbReference type="Proteomes" id="UP000593572">
    <property type="component" value="Unassembled WGS sequence"/>
</dbReference>
<protein>
    <submittedName>
        <fullName evidence="1">Uncharacterized protein</fullName>
    </submittedName>
</protein>
<name>A0A7J8MKG9_9ROSI</name>
<evidence type="ECO:0000313" key="1">
    <source>
        <dbReference type="EMBL" id="MBA0565116.1"/>
    </source>
</evidence>
<comment type="caution">
    <text evidence="1">The sequence shown here is derived from an EMBL/GenBank/DDBJ whole genome shotgun (WGS) entry which is preliminary data.</text>
</comment>